<dbReference type="SUPFAM" id="SSF48452">
    <property type="entry name" value="TPR-like"/>
    <property type="match status" value="1"/>
</dbReference>
<dbReference type="GO" id="GO:0000166">
    <property type="term" value="F:nucleotide binding"/>
    <property type="evidence" value="ECO:0007669"/>
    <property type="project" value="UniProtKB-KW"/>
</dbReference>
<name>A0AAW2YYQ5_9EUKA</name>
<keyword evidence="3" id="KW-0143">Chaperone</keyword>
<dbReference type="Pfam" id="PF02492">
    <property type="entry name" value="cobW"/>
    <property type="match status" value="1"/>
</dbReference>
<reference evidence="8 9" key="1">
    <citation type="submission" date="2024-03" db="EMBL/GenBank/DDBJ databases">
        <title>The Acrasis kona genome and developmental transcriptomes reveal deep origins of eukaryotic multicellular pathways.</title>
        <authorList>
            <person name="Sheikh S."/>
            <person name="Fu C.-J."/>
            <person name="Brown M.W."/>
            <person name="Baldauf S.L."/>
        </authorList>
    </citation>
    <scope>NUCLEOTIDE SEQUENCE [LARGE SCALE GENOMIC DNA]</scope>
    <source>
        <strain evidence="8 9">ATCC MYA-3509</strain>
    </source>
</reference>
<evidence type="ECO:0000256" key="1">
    <source>
        <dbReference type="ARBA" id="ARBA00022741"/>
    </source>
</evidence>
<dbReference type="Proteomes" id="UP001431209">
    <property type="component" value="Unassembled WGS sequence"/>
</dbReference>
<dbReference type="AlphaFoldDB" id="A0AAW2YYQ5"/>
<dbReference type="PANTHER" id="PTHR43603:SF1">
    <property type="entry name" value="ZINC-REGULATED GTPASE METALLOPROTEIN ACTIVATOR 1"/>
    <property type="match status" value="1"/>
</dbReference>
<dbReference type="CDD" id="cd03112">
    <property type="entry name" value="CobW-like"/>
    <property type="match status" value="1"/>
</dbReference>
<dbReference type="InterPro" id="IPR011990">
    <property type="entry name" value="TPR-like_helical_dom_sf"/>
</dbReference>
<comment type="catalytic activity">
    <reaction evidence="5">
        <text>GTP + H2O = GDP + phosphate + H(+)</text>
        <dbReference type="Rhea" id="RHEA:19669"/>
        <dbReference type="ChEBI" id="CHEBI:15377"/>
        <dbReference type="ChEBI" id="CHEBI:15378"/>
        <dbReference type="ChEBI" id="CHEBI:37565"/>
        <dbReference type="ChEBI" id="CHEBI:43474"/>
        <dbReference type="ChEBI" id="CHEBI:58189"/>
    </reaction>
    <physiologicalReaction direction="left-to-right" evidence="5">
        <dbReference type="Rhea" id="RHEA:19670"/>
    </physiologicalReaction>
</comment>
<evidence type="ECO:0000256" key="4">
    <source>
        <dbReference type="ARBA" id="ARBA00034320"/>
    </source>
</evidence>
<dbReference type="SMART" id="SM00833">
    <property type="entry name" value="CobW_C"/>
    <property type="match status" value="1"/>
</dbReference>
<dbReference type="InterPro" id="IPR003495">
    <property type="entry name" value="CobW/HypB/UreG_nucleotide-bd"/>
</dbReference>
<dbReference type="SUPFAM" id="SSF52540">
    <property type="entry name" value="P-loop containing nucleoside triphosphate hydrolases"/>
    <property type="match status" value="1"/>
</dbReference>
<dbReference type="InterPro" id="IPR027417">
    <property type="entry name" value="P-loop_NTPase"/>
</dbReference>
<comment type="caution">
    <text evidence="8">The sequence shown here is derived from an EMBL/GenBank/DDBJ whole genome shotgun (WGS) entry which is preliminary data.</text>
</comment>
<evidence type="ECO:0000313" key="8">
    <source>
        <dbReference type="EMBL" id="KAL0482244.1"/>
    </source>
</evidence>
<dbReference type="Gene3D" id="1.25.40.10">
    <property type="entry name" value="Tetratricopeptide repeat domain"/>
    <property type="match status" value="1"/>
</dbReference>
<proteinExistence type="inferred from homology"/>
<dbReference type="InterPro" id="IPR051927">
    <property type="entry name" value="Zn_Chap_cDPG_Synth"/>
</dbReference>
<feature type="repeat" description="TPR" evidence="6">
    <location>
        <begin position="75"/>
        <end position="108"/>
    </location>
</feature>
<evidence type="ECO:0000256" key="6">
    <source>
        <dbReference type="PROSITE-ProRule" id="PRU00339"/>
    </source>
</evidence>
<dbReference type="PANTHER" id="PTHR43603">
    <property type="entry name" value="COBW DOMAIN-CONTAINING PROTEIN DDB_G0274527"/>
    <property type="match status" value="1"/>
</dbReference>
<organism evidence="8 9">
    <name type="scientific">Acrasis kona</name>
    <dbReference type="NCBI Taxonomy" id="1008807"/>
    <lineage>
        <taxon>Eukaryota</taxon>
        <taxon>Discoba</taxon>
        <taxon>Heterolobosea</taxon>
        <taxon>Tetramitia</taxon>
        <taxon>Eutetramitia</taxon>
        <taxon>Acrasidae</taxon>
        <taxon>Acrasis</taxon>
    </lineage>
</organism>
<feature type="domain" description="CobW C-terminal" evidence="7">
    <location>
        <begin position="382"/>
        <end position="497"/>
    </location>
</feature>
<evidence type="ECO:0000313" key="9">
    <source>
        <dbReference type="Proteomes" id="UP001431209"/>
    </source>
</evidence>
<keyword evidence="6" id="KW-0802">TPR repeat</keyword>
<dbReference type="SMART" id="SM00028">
    <property type="entry name" value="TPR"/>
    <property type="match status" value="3"/>
</dbReference>
<keyword evidence="2" id="KW-0378">Hydrolase</keyword>
<dbReference type="Gene3D" id="3.30.1220.10">
    <property type="entry name" value="CobW-like, C-terminal domain"/>
    <property type="match status" value="1"/>
</dbReference>
<accession>A0AAW2YYQ5</accession>
<dbReference type="PROSITE" id="PS50005">
    <property type="entry name" value="TPR"/>
    <property type="match status" value="2"/>
</dbReference>
<dbReference type="InterPro" id="IPR011629">
    <property type="entry name" value="CobW-like_C"/>
</dbReference>
<evidence type="ECO:0000256" key="3">
    <source>
        <dbReference type="ARBA" id="ARBA00023186"/>
    </source>
</evidence>
<sequence>MTHKESVEYLLQEANLLVSQEKYDESLVVYNQAIEMDPENAMLFSLRSAVNTALENYDEALSDAENALKIRPNWGQAYFRKGLVQSMTGKFQESISTLSEGLRHDPNSKLLQSLLETLNSSRQFEESQTSTSTRLPTTVLSGFLGSGKTTLLNHILNNKQGLKVAVIVNDMAGVNIDAQLVKDQIKHVEERIVELTNGCICCTLREDLLEEVVNLAKQNAFDYLLIESTGISEPLPVAQTFTFQNHDGQTLSRFARLDTMVTVIDAFNFSQDCSTSDTLINRNMNTTESDNRSISHLLMDQIEFANVIIINKVDLIDNIDHIKTLIQKVNPDANIITSSYCNVDLHSVLNTNLFNFEKAVRAPGWIKELMGEHDSESDKYGFYSFVYKNRLPFDPSKLYLFLVNKLKSFGVVRSKGFFWIASDDRTMMEWSTVGDVHKFSPKALWMASSHHHDGDCGSHDGHGPNWVEPYGDRRQEIVFIGHNLDVDGIKSELDQCTTTLENYQNEE</sequence>
<dbReference type="Gene3D" id="3.40.50.300">
    <property type="entry name" value="P-loop containing nucleotide triphosphate hydrolases"/>
    <property type="match status" value="1"/>
</dbReference>
<keyword evidence="1" id="KW-0547">Nucleotide-binding</keyword>
<evidence type="ECO:0000256" key="5">
    <source>
        <dbReference type="ARBA" id="ARBA00049117"/>
    </source>
</evidence>
<dbReference type="Pfam" id="PF07683">
    <property type="entry name" value="CobW_C"/>
    <property type="match status" value="1"/>
</dbReference>
<comment type="similarity">
    <text evidence="4">Belongs to the SIMIBI class G3E GTPase family. ZNG1 subfamily.</text>
</comment>
<evidence type="ECO:0000256" key="2">
    <source>
        <dbReference type="ARBA" id="ARBA00022801"/>
    </source>
</evidence>
<evidence type="ECO:0000259" key="7">
    <source>
        <dbReference type="SMART" id="SM00833"/>
    </source>
</evidence>
<dbReference type="InterPro" id="IPR036627">
    <property type="entry name" value="CobW-likC_sf"/>
</dbReference>
<keyword evidence="9" id="KW-1185">Reference proteome</keyword>
<dbReference type="EMBL" id="JAOPGA020000836">
    <property type="protein sequence ID" value="KAL0482244.1"/>
    <property type="molecule type" value="Genomic_DNA"/>
</dbReference>
<gene>
    <name evidence="8" type="ORF">AKO1_011110</name>
</gene>
<dbReference type="GO" id="GO:0016787">
    <property type="term" value="F:hydrolase activity"/>
    <property type="evidence" value="ECO:0007669"/>
    <property type="project" value="UniProtKB-KW"/>
</dbReference>
<protein>
    <recommendedName>
        <fullName evidence="7">CobW C-terminal domain-containing protein</fullName>
    </recommendedName>
</protein>
<dbReference type="InterPro" id="IPR019734">
    <property type="entry name" value="TPR_rpt"/>
</dbReference>
<feature type="repeat" description="TPR" evidence="6">
    <location>
        <begin position="7"/>
        <end position="40"/>
    </location>
</feature>
<dbReference type="Pfam" id="PF13181">
    <property type="entry name" value="TPR_8"/>
    <property type="match status" value="1"/>
</dbReference>